<comment type="caution">
    <text evidence="7">The sequence shown here is derived from an EMBL/GenBank/DDBJ whole genome shotgun (WGS) entry which is preliminary data.</text>
</comment>
<dbReference type="PIRSF" id="PIRSF000138">
    <property type="entry name" value="Al-hdrx_acd_dh"/>
    <property type="match status" value="1"/>
</dbReference>
<feature type="binding site" evidence="5">
    <location>
        <position position="266"/>
    </location>
    <ligand>
        <name>glyoxylate</name>
        <dbReference type="ChEBI" id="CHEBI:36655"/>
    </ligand>
</feature>
<sequence>MSPSKPPLPSLISTHDFAAAFPLAVPPKTLAFVTSAATDSLTHAANTAAYAAITLRPRVLRDVAGPVALRTTLLARPVRSPIYAAPTSMGRTVHPEGEREIARGCVTAGAAVVVSTSASFAVRDVLRVVGGRVPAFFQLYVDRDRGKSEAVLREAVEAGAGAVWVTVDAPVIGKREADERVPLEEGKVTTPMSGAQAVRDAAGGGLGRIMGKYVDASLAWGDVAWLRACLPRGMPVVLKGIQTAADAVRAMEAGVEGIVVSNHGGRSLDTSPATILVLLELQRCCPQVFDRMEVFVDGGVMRGTDVFKGLCLGARGVGIGRGILYGLGYGEGGVRKYMEILNDELETTMRMCGVTSLDELHPGLLNTRAVDHLVPSSLDEEHPYAKWRRSKL</sequence>
<evidence type="ECO:0000256" key="3">
    <source>
        <dbReference type="ARBA" id="ARBA00024042"/>
    </source>
</evidence>
<evidence type="ECO:0000313" key="8">
    <source>
        <dbReference type="Proteomes" id="UP001275084"/>
    </source>
</evidence>
<evidence type="ECO:0000256" key="2">
    <source>
        <dbReference type="ARBA" id="ARBA00023002"/>
    </source>
</evidence>
<dbReference type="GO" id="GO:0010181">
    <property type="term" value="F:FMN binding"/>
    <property type="evidence" value="ECO:0007669"/>
    <property type="project" value="InterPro"/>
</dbReference>
<dbReference type="InterPro" id="IPR012133">
    <property type="entry name" value="Alpha-hydoxy_acid_DH_FMN"/>
</dbReference>
<dbReference type="PROSITE" id="PS51349">
    <property type="entry name" value="FMN_HYDROXY_ACID_DH_2"/>
    <property type="match status" value="1"/>
</dbReference>
<comment type="cofactor">
    <cofactor evidence="1">
        <name>FMN</name>
        <dbReference type="ChEBI" id="CHEBI:58210"/>
    </cofactor>
</comment>
<reference evidence="7" key="1">
    <citation type="journal article" date="2023" name="Mol. Phylogenet. Evol.">
        <title>Genome-scale phylogeny and comparative genomics of the fungal order Sordariales.</title>
        <authorList>
            <person name="Hensen N."/>
            <person name="Bonometti L."/>
            <person name="Westerberg I."/>
            <person name="Brannstrom I.O."/>
            <person name="Guillou S."/>
            <person name="Cros-Aarteil S."/>
            <person name="Calhoun S."/>
            <person name="Haridas S."/>
            <person name="Kuo A."/>
            <person name="Mondo S."/>
            <person name="Pangilinan J."/>
            <person name="Riley R."/>
            <person name="LaButti K."/>
            <person name="Andreopoulos B."/>
            <person name="Lipzen A."/>
            <person name="Chen C."/>
            <person name="Yan M."/>
            <person name="Daum C."/>
            <person name="Ng V."/>
            <person name="Clum A."/>
            <person name="Steindorff A."/>
            <person name="Ohm R.A."/>
            <person name="Martin F."/>
            <person name="Silar P."/>
            <person name="Natvig D.O."/>
            <person name="Lalanne C."/>
            <person name="Gautier V."/>
            <person name="Ament-Velasquez S.L."/>
            <person name="Kruys A."/>
            <person name="Hutchinson M.I."/>
            <person name="Powell A.J."/>
            <person name="Barry K."/>
            <person name="Miller A.N."/>
            <person name="Grigoriev I.V."/>
            <person name="Debuchy R."/>
            <person name="Gladieux P."/>
            <person name="Hiltunen Thoren M."/>
            <person name="Johannesson H."/>
        </authorList>
    </citation>
    <scope>NUCLEOTIDE SEQUENCE</scope>
    <source>
        <strain evidence="7">CBS 955.72</strain>
    </source>
</reference>
<protein>
    <submittedName>
        <fullName evidence="7">FMN-dependent dehydrogenase</fullName>
    </submittedName>
</protein>
<organism evidence="7 8">
    <name type="scientific">Lasiosphaeria hispida</name>
    <dbReference type="NCBI Taxonomy" id="260671"/>
    <lineage>
        <taxon>Eukaryota</taxon>
        <taxon>Fungi</taxon>
        <taxon>Dikarya</taxon>
        <taxon>Ascomycota</taxon>
        <taxon>Pezizomycotina</taxon>
        <taxon>Sordariomycetes</taxon>
        <taxon>Sordariomycetidae</taxon>
        <taxon>Sordariales</taxon>
        <taxon>Lasiosphaeriaceae</taxon>
        <taxon>Lasiosphaeria</taxon>
    </lineage>
</organism>
<feature type="binding site" evidence="5">
    <location>
        <position position="175"/>
    </location>
    <ligand>
        <name>glyoxylate</name>
        <dbReference type="ChEBI" id="CHEBI:36655"/>
    </ligand>
</feature>
<feature type="binding site" evidence="5">
    <location>
        <position position="166"/>
    </location>
    <ligand>
        <name>FMN</name>
        <dbReference type="ChEBI" id="CHEBI:58210"/>
    </ligand>
</feature>
<feature type="binding site" evidence="5">
    <location>
        <position position="261"/>
    </location>
    <ligand>
        <name>FMN</name>
        <dbReference type="ChEBI" id="CHEBI:58210"/>
    </ligand>
</feature>
<feature type="binding site" evidence="5">
    <location>
        <begin position="320"/>
        <end position="321"/>
    </location>
    <ligand>
        <name>FMN</name>
        <dbReference type="ChEBI" id="CHEBI:58210"/>
    </ligand>
</feature>
<feature type="binding site" evidence="5">
    <location>
        <position position="239"/>
    </location>
    <ligand>
        <name>FMN</name>
        <dbReference type="ChEBI" id="CHEBI:58210"/>
    </ligand>
</feature>
<dbReference type="Gene3D" id="3.20.20.70">
    <property type="entry name" value="Aldolase class I"/>
    <property type="match status" value="1"/>
</dbReference>
<keyword evidence="5" id="KW-0285">Flavoprotein</keyword>
<keyword evidence="8" id="KW-1185">Reference proteome</keyword>
<gene>
    <name evidence="7" type="ORF">B0T25DRAFT_601210</name>
</gene>
<dbReference type="SUPFAM" id="SSF51395">
    <property type="entry name" value="FMN-linked oxidoreductases"/>
    <property type="match status" value="1"/>
</dbReference>
<dbReference type="Pfam" id="PF01070">
    <property type="entry name" value="FMN_dh"/>
    <property type="match status" value="1"/>
</dbReference>
<dbReference type="PANTHER" id="PTHR10578">
    <property type="entry name" value="S -2-HYDROXY-ACID OXIDASE-RELATED"/>
    <property type="match status" value="1"/>
</dbReference>
<dbReference type="GO" id="GO:0016491">
    <property type="term" value="F:oxidoreductase activity"/>
    <property type="evidence" value="ECO:0007669"/>
    <property type="project" value="UniProtKB-KW"/>
</dbReference>
<reference evidence="7" key="2">
    <citation type="submission" date="2023-06" db="EMBL/GenBank/DDBJ databases">
        <authorList>
            <consortium name="Lawrence Berkeley National Laboratory"/>
            <person name="Haridas S."/>
            <person name="Hensen N."/>
            <person name="Bonometti L."/>
            <person name="Westerberg I."/>
            <person name="Brannstrom I.O."/>
            <person name="Guillou S."/>
            <person name="Cros-Aarteil S."/>
            <person name="Calhoun S."/>
            <person name="Kuo A."/>
            <person name="Mondo S."/>
            <person name="Pangilinan J."/>
            <person name="Riley R."/>
            <person name="Labutti K."/>
            <person name="Andreopoulos B."/>
            <person name="Lipzen A."/>
            <person name="Chen C."/>
            <person name="Yanf M."/>
            <person name="Daum C."/>
            <person name="Ng V."/>
            <person name="Clum A."/>
            <person name="Steindorff A."/>
            <person name="Ohm R."/>
            <person name="Martin F."/>
            <person name="Silar P."/>
            <person name="Natvig D."/>
            <person name="Lalanne C."/>
            <person name="Gautier V."/>
            <person name="Ament-Velasquez S.L."/>
            <person name="Kruys A."/>
            <person name="Hutchinson M.I."/>
            <person name="Powell A.J."/>
            <person name="Barry K."/>
            <person name="Miller A.N."/>
            <person name="Grigoriev I.V."/>
            <person name="Debuchy R."/>
            <person name="Gladieux P."/>
            <person name="Thoren M.H."/>
            <person name="Johannesson H."/>
        </authorList>
    </citation>
    <scope>NUCLEOTIDE SEQUENCE</scope>
    <source>
        <strain evidence="7">CBS 955.72</strain>
    </source>
</reference>
<dbReference type="EMBL" id="JAUIQD010000002">
    <property type="protein sequence ID" value="KAK3359957.1"/>
    <property type="molecule type" value="Genomic_DNA"/>
</dbReference>
<keyword evidence="5" id="KW-0288">FMN</keyword>
<dbReference type="InterPro" id="IPR013785">
    <property type="entry name" value="Aldolase_TIM"/>
</dbReference>
<feature type="binding site" evidence="5">
    <location>
        <position position="140"/>
    </location>
    <ligand>
        <name>glyoxylate</name>
        <dbReference type="ChEBI" id="CHEBI:36655"/>
    </ligand>
</feature>
<evidence type="ECO:0000256" key="5">
    <source>
        <dbReference type="PIRSR" id="PIRSR000138-2"/>
    </source>
</evidence>
<feature type="binding site" evidence="5">
    <location>
        <position position="263"/>
    </location>
    <ligand>
        <name>glyoxylate</name>
        <dbReference type="ChEBI" id="CHEBI:36655"/>
    </ligand>
</feature>
<dbReference type="InterPro" id="IPR000262">
    <property type="entry name" value="FMN-dep_DH"/>
</dbReference>
<feature type="binding site" evidence="5">
    <location>
        <position position="138"/>
    </location>
    <ligand>
        <name>FMN</name>
        <dbReference type="ChEBI" id="CHEBI:58210"/>
    </ligand>
</feature>
<name>A0AAJ0HRJ3_9PEZI</name>
<evidence type="ECO:0000256" key="4">
    <source>
        <dbReference type="PIRSR" id="PIRSR000138-1"/>
    </source>
</evidence>
<comment type="similarity">
    <text evidence="3">Belongs to the FMN-dependent alpha-hydroxy acid dehydrogenase family.</text>
</comment>
<proteinExistence type="inferred from homology"/>
<dbReference type="Proteomes" id="UP001275084">
    <property type="component" value="Unassembled WGS sequence"/>
</dbReference>
<feature type="binding site" evidence="5">
    <location>
        <position position="115"/>
    </location>
    <ligand>
        <name>FMN</name>
        <dbReference type="ChEBI" id="CHEBI:58210"/>
    </ligand>
</feature>
<evidence type="ECO:0000259" key="6">
    <source>
        <dbReference type="PROSITE" id="PS51349"/>
    </source>
</evidence>
<dbReference type="InterPro" id="IPR037396">
    <property type="entry name" value="FMN_HAD"/>
</dbReference>
<keyword evidence="2" id="KW-0560">Oxidoreductase</keyword>
<accession>A0AAJ0HRJ3</accession>
<feature type="domain" description="FMN hydroxy acid dehydrogenase" evidence="6">
    <location>
        <begin position="6"/>
        <end position="370"/>
    </location>
</feature>
<feature type="active site" description="Proton acceptor" evidence="4">
    <location>
        <position position="263"/>
    </location>
</feature>
<dbReference type="PANTHER" id="PTHR10578:SF104">
    <property type="entry name" value="CYTOCHROME B2, MITOCHONDRIAL-RELATED"/>
    <property type="match status" value="1"/>
</dbReference>
<dbReference type="AlphaFoldDB" id="A0AAJ0HRJ3"/>
<evidence type="ECO:0000313" key="7">
    <source>
        <dbReference type="EMBL" id="KAK3359957.1"/>
    </source>
</evidence>
<evidence type="ECO:0000256" key="1">
    <source>
        <dbReference type="ARBA" id="ARBA00001917"/>
    </source>
</evidence>